<dbReference type="AlphaFoldDB" id="A0A397J906"/>
<evidence type="ECO:0000256" key="1">
    <source>
        <dbReference type="SAM" id="MobiDB-lite"/>
    </source>
</evidence>
<proteinExistence type="predicted"/>
<reference evidence="2 3" key="1">
    <citation type="submission" date="2018-08" db="EMBL/GenBank/DDBJ databases">
        <title>Genome and evolution of the arbuscular mycorrhizal fungus Diversispora epigaea (formerly Glomus versiforme) and its bacterial endosymbionts.</title>
        <authorList>
            <person name="Sun X."/>
            <person name="Fei Z."/>
            <person name="Harrison M."/>
        </authorList>
    </citation>
    <scope>NUCLEOTIDE SEQUENCE [LARGE SCALE GENOMIC DNA]</scope>
    <source>
        <strain evidence="2 3">IT104</strain>
    </source>
</reference>
<feature type="compositionally biased region" description="Basic and acidic residues" evidence="1">
    <location>
        <begin position="74"/>
        <end position="96"/>
    </location>
</feature>
<dbReference type="STRING" id="1348612.A0A397J906"/>
<dbReference type="EMBL" id="PQFF01000109">
    <property type="protein sequence ID" value="RHZ81664.1"/>
    <property type="molecule type" value="Genomic_DNA"/>
</dbReference>
<sequence length="402" mass="47240">MDLLDGMDVDQNLQQQQDLTQSQEITKIFLQDQMQKLKEDLKKEIQQLKQTFEENANHQLKLQELGHKNEELKNENAEHQSELQESERQNVEEQKSEQQNVKLQKSKRNSGLQELEELRKENAKYQADLGIKTNVQRDDSAQLKQDIEQLQKTLDKYVTTLKSNEVDIDYEKVNTLLQKYESPTVINPSKANRILVKATLQRYVLEEILRYSNEYFKDLNQEMDYSYLLANIAIKTRELSDLMITFSEEHKGDDKVTLASPIKLRQLIFDALGRRGFNNNHLFILDAKRKLNKSMNEYRSIKDETKKQNIEDMGSDLICDVSRIFFLRFYVQEPIPTYYFYESGHEINEKLMNLVGTSEECDEEMVVDVCSFSIIGKDLNDPSKRRILTEAKIYPRSEKVVQ</sequence>
<organism evidence="2 3">
    <name type="scientific">Diversispora epigaea</name>
    <dbReference type="NCBI Taxonomy" id="1348612"/>
    <lineage>
        <taxon>Eukaryota</taxon>
        <taxon>Fungi</taxon>
        <taxon>Fungi incertae sedis</taxon>
        <taxon>Mucoromycota</taxon>
        <taxon>Glomeromycotina</taxon>
        <taxon>Glomeromycetes</taxon>
        <taxon>Diversisporales</taxon>
        <taxon>Diversisporaceae</taxon>
        <taxon>Diversispora</taxon>
    </lineage>
</organism>
<accession>A0A397J906</accession>
<evidence type="ECO:0000313" key="2">
    <source>
        <dbReference type="EMBL" id="RHZ81664.1"/>
    </source>
</evidence>
<comment type="caution">
    <text evidence="2">The sequence shown here is derived from an EMBL/GenBank/DDBJ whole genome shotgun (WGS) entry which is preliminary data.</text>
</comment>
<feature type="region of interest" description="Disordered" evidence="1">
    <location>
        <begin position="74"/>
        <end position="108"/>
    </location>
</feature>
<name>A0A397J906_9GLOM</name>
<protein>
    <submittedName>
        <fullName evidence="2">Uncharacterized protein</fullName>
    </submittedName>
</protein>
<gene>
    <name evidence="2" type="ORF">Glove_117g480</name>
</gene>
<evidence type="ECO:0000313" key="3">
    <source>
        <dbReference type="Proteomes" id="UP000266861"/>
    </source>
</evidence>
<keyword evidence="3" id="KW-1185">Reference proteome</keyword>
<dbReference type="OrthoDB" id="2344771at2759"/>
<dbReference type="Proteomes" id="UP000266861">
    <property type="component" value="Unassembled WGS sequence"/>
</dbReference>